<evidence type="ECO:0000313" key="4">
    <source>
        <dbReference type="Proteomes" id="UP001492380"/>
    </source>
</evidence>
<protein>
    <submittedName>
        <fullName evidence="3">Uncharacterized protein</fullName>
    </submittedName>
</protein>
<keyword evidence="4" id="KW-1185">Reference proteome</keyword>
<feature type="compositionally biased region" description="Polar residues" evidence="2">
    <location>
        <begin position="44"/>
        <end position="62"/>
    </location>
</feature>
<keyword evidence="1" id="KW-0175">Coiled coil</keyword>
<proteinExistence type="predicted"/>
<dbReference type="EMBL" id="JBBWRZ010000015">
    <property type="protein sequence ID" value="KAK8222696.1"/>
    <property type="molecule type" value="Genomic_DNA"/>
</dbReference>
<name>A0ABR1Y8N2_9PEZI</name>
<gene>
    <name evidence="3" type="ORF">HDK90DRAFT_515753</name>
</gene>
<comment type="caution">
    <text evidence="3">The sequence shown here is derived from an EMBL/GenBank/DDBJ whole genome shotgun (WGS) entry which is preliminary data.</text>
</comment>
<organism evidence="3 4">
    <name type="scientific">Phyllosticta capitalensis</name>
    <dbReference type="NCBI Taxonomy" id="121624"/>
    <lineage>
        <taxon>Eukaryota</taxon>
        <taxon>Fungi</taxon>
        <taxon>Dikarya</taxon>
        <taxon>Ascomycota</taxon>
        <taxon>Pezizomycotina</taxon>
        <taxon>Dothideomycetes</taxon>
        <taxon>Dothideomycetes incertae sedis</taxon>
        <taxon>Botryosphaeriales</taxon>
        <taxon>Phyllostictaceae</taxon>
        <taxon>Phyllosticta</taxon>
    </lineage>
</organism>
<sequence length="266" mass="30283">MARKGYGFILEAMSGFHGKLKADSYVDADSDAMKRTESGKQGHRSATTNKFKVTGASNTAECTGNKMKHFSEEDLDEESGDGAEDSENRSEIIKTLTSHGKRASRNESNAILESQNRQWKEAYQAMRDDKDRLGYRKDELTQRSADERLKKHHQTKALRNNITKLESSLEQKQRNNRELKHELVKAGDDRKKFERSFEAKLAQAHKAIKTLKSDLEKARGMYTELVSDVTELVKSIHAFDNVPSVVASATQKMSDKIVRPWKFRKD</sequence>
<evidence type="ECO:0000256" key="2">
    <source>
        <dbReference type="SAM" id="MobiDB-lite"/>
    </source>
</evidence>
<accession>A0ABR1Y8N2</accession>
<feature type="compositionally biased region" description="Acidic residues" evidence="2">
    <location>
        <begin position="73"/>
        <end position="85"/>
    </location>
</feature>
<feature type="coiled-coil region" evidence="1">
    <location>
        <begin position="155"/>
        <end position="221"/>
    </location>
</feature>
<evidence type="ECO:0000313" key="3">
    <source>
        <dbReference type="EMBL" id="KAK8222696.1"/>
    </source>
</evidence>
<dbReference type="Proteomes" id="UP001492380">
    <property type="component" value="Unassembled WGS sequence"/>
</dbReference>
<feature type="region of interest" description="Disordered" evidence="2">
    <location>
        <begin position="34"/>
        <end position="113"/>
    </location>
</feature>
<evidence type="ECO:0000256" key="1">
    <source>
        <dbReference type="SAM" id="Coils"/>
    </source>
</evidence>
<reference evidence="3 4" key="1">
    <citation type="submission" date="2024-04" db="EMBL/GenBank/DDBJ databases">
        <title>Phyllosticta paracitricarpa is synonymous to the EU quarantine fungus P. citricarpa based on phylogenomic analyses.</title>
        <authorList>
            <consortium name="Lawrence Berkeley National Laboratory"/>
            <person name="Van Ingen-Buijs V.A."/>
            <person name="Van Westerhoven A.C."/>
            <person name="Haridas S."/>
            <person name="Skiadas P."/>
            <person name="Martin F."/>
            <person name="Groenewald J.Z."/>
            <person name="Crous P.W."/>
            <person name="Seidl M.F."/>
        </authorList>
    </citation>
    <scope>NUCLEOTIDE SEQUENCE [LARGE SCALE GENOMIC DNA]</scope>
    <source>
        <strain evidence="3 4">CBS 123374</strain>
    </source>
</reference>